<gene>
    <name evidence="10" type="ordered locus">SYNW1956</name>
</gene>
<dbReference type="PROSITE" id="PS00687">
    <property type="entry name" value="ALDEHYDE_DEHYDR_GLU"/>
    <property type="match status" value="1"/>
</dbReference>
<dbReference type="FunFam" id="3.40.605.10:FF:000004">
    <property type="entry name" value="Aldehyde dehydrogenase"/>
    <property type="match status" value="1"/>
</dbReference>
<dbReference type="FunFam" id="3.40.309.10:FF:000003">
    <property type="entry name" value="Aldehyde dehydrogenase"/>
    <property type="match status" value="1"/>
</dbReference>
<dbReference type="PANTHER" id="PTHR43570:SF16">
    <property type="entry name" value="ALDEHYDE DEHYDROGENASE TYPE III, ISOFORM Q"/>
    <property type="match status" value="1"/>
</dbReference>
<sequence>MTLSIDELRRMQDSVGRGLTRAATWRQEQLQRLSELVEQHEQEVLAALAADLGKPPTEAFFEIVALRQELKLAQRQLRRWMRPRRVTVPLAQRPGRADVIPEPLGCVLIIGPWNYPFSLTLQPLICALAAGNTAVLKPSEHAPAVAALISRLIAEHFEPEVVRVDLGDGAVAAALVALPFDHIFFTGGGAIGRKVLEGAAAHLTPVTLELGGKSPALVLEGADLTVSARRLIWGKGLNAGQTCIAPDHLIVQPGLKAELLKAMDSARTEMYGTAPLASEQLACIVNDRQFQRLEALLDQAQQAGRVLIGGEINRDQRRIAPTVIRVDDRQDPLMADELFGPLLPVLELADLPQTLAEIRQGPKPLALYLFGGNEAQQQQVLETTSSGGVCLNDVVMQAGVPDLPFGGVGGSGMGSYHGQAGFDTFSHAKAVLRRPFRLDFKLRYPPYGIDLNLLRRLAG</sequence>
<evidence type="ECO:0000259" key="9">
    <source>
        <dbReference type="Pfam" id="PF00171"/>
    </source>
</evidence>
<dbReference type="GO" id="GO:0005737">
    <property type="term" value="C:cytoplasm"/>
    <property type="evidence" value="ECO:0007669"/>
    <property type="project" value="TreeGrafter"/>
</dbReference>
<dbReference type="InterPro" id="IPR012394">
    <property type="entry name" value="Aldehyde_DH_NAD(P)"/>
</dbReference>
<organism evidence="10 11">
    <name type="scientific">Parasynechococcus marenigrum (strain WH8102)</name>
    <dbReference type="NCBI Taxonomy" id="84588"/>
    <lineage>
        <taxon>Bacteria</taxon>
        <taxon>Bacillati</taxon>
        <taxon>Cyanobacteriota</taxon>
        <taxon>Cyanophyceae</taxon>
        <taxon>Synechococcales</taxon>
        <taxon>Prochlorococcaceae</taxon>
        <taxon>Parasynechococcus</taxon>
        <taxon>Parasynechococcus marenigrum</taxon>
    </lineage>
</organism>
<keyword evidence="3 5" id="KW-0560">Oxidoreductase</keyword>
<evidence type="ECO:0000256" key="7">
    <source>
        <dbReference type="PROSITE-ProRule" id="PRU10007"/>
    </source>
</evidence>
<dbReference type="KEGG" id="syw:SYNW1956"/>
<name>Q7U4V7_PARMW</name>
<dbReference type="PIRSF" id="PIRSF036492">
    <property type="entry name" value="ALDH"/>
    <property type="match status" value="1"/>
</dbReference>
<dbReference type="PANTHER" id="PTHR43570">
    <property type="entry name" value="ALDEHYDE DEHYDROGENASE"/>
    <property type="match status" value="1"/>
</dbReference>
<dbReference type="Proteomes" id="UP000001422">
    <property type="component" value="Chromosome"/>
</dbReference>
<dbReference type="eggNOG" id="COG1012">
    <property type="taxonomic scope" value="Bacteria"/>
</dbReference>
<evidence type="ECO:0000256" key="6">
    <source>
        <dbReference type="PIRSR" id="PIRSR036492-1"/>
    </source>
</evidence>
<keyword evidence="4" id="KW-0520">NAD</keyword>
<reference evidence="10 11" key="1">
    <citation type="journal article" date="2003" name="Nature">
        <title>The genome of a motile marine Synechococcus.</title>
        <authorList>
            <person name="Palenik B."/>
            <person name="Brahamsha B."/>
            <person name="Larimer F."/>
            <person name="Land M."/>
            <person name="Hauser L."/>
            <person name="Chain P."/>
            <person name="Lamerdin J."/>
            <person name="Regala W."/>
            <person name="Allen E.A."/>
            <person name="McCarren J."/>
            <person name="Paulsen I."/>
            <person name="Dufresne A."/>
            <person name="Partensky F."/>
            <person name="Webb E."/>
            <person name="Waterbury J."/>
        </authorList>
    </citation>
    <scope>NUCLEOTIDE SEQUENCE [LARGE SCALE GENOMIC DNA]</scope>
    <source>
        <strain evidence="10 11">WH8102</strain>
    </source>
</reference>
<keyword evidence="2" id="KW-0521">NADP</keyword>
<accession>Q7U4V7</accession>
<evidence type="ECO:0000256" key="5">
    <source>
        <dbReference type="PIRNR" id="PIRNR036492"/>
    </source>
</evidence>
<dbReference type="AlphaFoldDB" id="Q7U4V7"/>
<comment type="similarity">
    <text evidence="1 5 8">Belongs to the aldehyde dehydrogenase family.</text>
</comment>
<dbReference type="CDD" id="cd07087">
    <property type="entry name" value="ALDH_F3-13-14_CALDH-like"/>
    <property type="match status" value="1"/>
</dbReference>
<dbReference type="InterPro" id="IPR029510">
    <property type="entry name" value="Ald_DH_CS_GLU"/>
</dbReference>
<dbReference type="Gene3D" id="3.40.309.10">
    <property type="entry name" value="Aldehyde Dehydrogenase, Chain A, domain 2"/>
    <property type="match status" value="1"/>
</dbReference>
<protein>
    <recommendedName>
        <fullName evidence="5">Aldehyde dehydrogenase</fullName>
    </recommendedName>
</protein>
<dbReference type="Pfam" id="PF00171">
    <property type="entry name" value="Aldedh"/>
    <property type="match status" value="1"/>
</dbReference>
<evidence type="ECO:0000256" key="2">
    <source>
        <dbReference type="ARBA" id="ARBA00022857"/>
    </source>
</evidence>
<feature type="domain" description="Aldehyde dehydrogenase" evidence="9">
    <location>
        <begin position="23"/>
        <end position="431"/>
    </location>
</feature>
<evidence type="ECO:0000256" key="1">
    <source>
        <dbReference type="ARBA" id="ARBA00009986"/>
    </source>
</evidence>
<dbReference type="InterPro" id="IPR015590">
    <property type="entry name" value="Aldehyde_DH_dom"/>
</dbReference>
<proteinExistence type="inferred from homology"/>
<keyword evidence="11" id="KW-1185">Reference proteome</keyword>
<dbReference type="GO" id="GO:0004029">
    <property type="term" value="F:aldehyde dehydrogenase (NAD+) activity"/>
    <property type="evidence" value="ECO:0007669"/>
    <property type="project" value="TreeGrafter"/>
</dbReference>
<evidence type="ECO:0000256" key="3">
    <source>
        <dbReference type="ARBA" id="ARBA00023002"/>
    </source>
</evidence>
<dbReference type="InterPro" id="IPR016162">
    <property type="entry name" value="Ald_DH_N"/>
</dbReference>
<evidence type="ECO:0000256" key="4">
    <source>
        <dbReference type="ARBA" id="ARBA00023027"/>
    </source>
</evidence>
<dbReference type="InterPro" id="IPR016163">
    <property type="entry name" value="Ald_DH_C"/>
</dbReference>
<evidence type="ECO:0000313" key="11">
    <source>
        <dbReference type="Proteomes" id="UP000001422"/>
    </source>
</evidence>
<evidence type="ECO:0000256" key="8">
    <source>
        <dbReference type="RuleBase" id="RU003345"/>
    </source>
</evidence>
<evidence type="ECO:0000313" key="10">
    <source>
        <dbReference type="EMBL" id="CAE08471.1"/>
    </source>
</evidence>
<dbReference type="InterPro" id="IPR016161">
    <property type="entry name" value="Ald_DH/histidinol_DH"/>
</dbReference>
<dbReference type="HOGENOM" id="CLU_005391_3_1_3"/>
<dbReference type="GO" id="GO:0006081">
    <property type="term" value="P:aldehyde metabolic process"/>
    <property type="evidence" value="ECO:0007669"/>
    <property type="project" value="InterPro"/>
</dbReference>
<dbReference type="SUPFAM" id="SSF53720">
    <property type="entry name" value="ALDH-like"/>
    <property type="match status" value="1"/>
</dbReference>
<feature type="active site" evidence="6 7">
    <location>
        <position position="209"/>
    </location>
</feature>
<dbReference type="EMBL" id="BX569694">
    <property type="protein sequence ID" value="CAE08471.1"/>
    <property type="molecule type" value="Genomic_DNA"/>
</dbReference>
<dbReference type="STRING" id="84588.SYNW1956"/>
<dbReference type="Gene3D" id="3.40.605.10">
    <property type="entry name" value="Aldehyde Dehydrogenase, Chain A, domain 1"/>
    <property type="match status" value="1"/>
</dbReference>
<feature type="active site" evidence="6">
    <location>
        <position position="243"/>
    </location>
</feature>